<proteinExistence type="predicted"/>
<feature type="non-terminal residue" evidence="2">
    <location>
        <position position="1"/>
    </location>
</feature>
<dbReference type="EMBL" id="QOKY01000202">
    <property type="protein sequence ID" value="RMZ53035.1"/>
    <property type="molecule type" value="Genomic_DNA"/>
</dbReference>
<evidence type="ECO:0000313" key="3">
    <source>
        <dbReference type="Proteomes" id="UP000279271"/>
    </source>
</evidence>
<evidence type="ECO:0000256" key="1">
    <source>
        <dbReference type="SAM" id="MobiDB-lite"/>
    </source>
</evidence>
<protein>
    <submittedName>
        <fullName evidence="2">Uncharacterized protein</fullName>
    </submittedName>
</protein>
<dbReference type="Proteomes" id="UP000279271">
    <property type="component" value="Unassembled WGS sequence"/>
</dbReference>
<feature type="region of interest" description="Disordered" evidence="1">
    <location>
        <begin position="82"/>
        <end position="102"/>
    </location>
</feature>
<comment type="caution">
    <text evidence="2">The sequence shown here is derived from an EMBL/GenBank/DDBJ whole genome shotgun (WGS) entry which is preliminary data.</text>
</comment>
<sequence length="187" mass="19657">YFTHLIVGKTADHLAINATTRHQRAKGLSKAGSLRDTTLNTLGLAVDAINAGTLKVKTARSTKIIVAVECVKNGQKACTADKDGNIGTGNRGKDNYGGKNTGNNNIGKEAGWGGVLNKGNRNWGFNNTGTDVHCNNSKGTWMVSSSLQEVTASHQEVAASHQEVAASHQEVAASHQEVAASHKARLS</sequence>
<dbReference type="AlphaFoldDB" id="A0A3M7KTK2"/>
<reference evidence="3" key="1">
    <citation type="journal article" date="2018" name="Algal Res.">
        <title>Characterization of plant carbon substrate utilization by Auxenochlorella protothecoides.</title>
        <authorList>
            <person name="Vogler B.W."/>
            <person name="Starkenburg S.R."/>
            <person name="Sudasinghe N."/>
            <person name="Schambach J.Y."/>
            <person name="Rollin J.A."/>
            <person name="Pattathil S."/>
            <person name="Barry A.N."/>
        </authorList>
    </citation>
    <scope>NUCLEOTIDE SEQUENCE [LARGE SCALE GENOMIC DNA]</scope>
    <source>
        <strain evidence="3">UTEX 25</strain>
    </source>
</reference>
<evidence type="ECO:0000313" key="2">
    <source>
        <dbReference type="EMBL" id="RMZ53035.1"/>
    </source>
</evidence>
<accession>A0A3M7KTK2</accession>
<gene>
    <name evidence="2" type="ORF">APUTEX25_001154</name>
</gene>
<name>A0A3M7KTK2_AUXPR</name>
<organism evidence="2 3">
    <name type="scientific">Auxenochlorella protothecoides</name>
    <name type="common">Green microalga</name>
    <name type="synonym">Chlorella protothecoides</name>
    <dbReference type="NCBI Taxonomy" id="3075"/>
    <lineage>
        <taxon>Eukaryota</taxon>
        <taxon>Viridiplantae</taxon>
        <taxon>Chlorophyta</taxon>
        <taxon>core chlorophytes</taxon>
        <taxon>Trebouxiophyceae</taxon>
        <taxon>Chlorellales</taxon>
        <taxon>Chlorellaceae</taxon>
        <taxon>Auxenochlorella</taxon>
    </lineage>
</organism>
<feature type="non-terminal residue" evidence="2">
    <location>
        <position position="187"/>
    </location>
</feature>